<accession>A0A6M4G3N0</accession>
<dbReference type="AlphaFoldDB" id="A0A6M4G3N0"/>
<organism evidence="1 2">
    <name type="scientific">Sphingobium yanoikuyae</name>
    <name type="common">Sphingomonas yanoikuyae</name>
    <dbReference type="NCBI Taxonomy" id="13690"/>
    <lineage>
        <taxon>Bacteria</taxon>
        <taxon>Pseudomonadati</taxon>
        <taxon>Pseudomonadota</taxon>
        <taxon>Alphaproteobacteria</taxon>
        <taxon>Sphingomonadales</taxon>
        <taxon>Sphingomonadaceae</taxon>
        <taxon>Sphingobium</taxon>
    </lineage>
</organism>
<dbReference type="EMBL" id="CP053021">
    <property type="protein sequence ID" value="QJR01952.1"/>
    <property type="molecule type" value="Genomic_DNA"/>
</dbReference>
<evidence type="ECO:0000313" key="2">
    <source>
        <dbReference type="Proteomes" id="UP000502611"/>
    </source>
</evidence>
<sequence length="140" mass="15917">MTDKAKALQAALLAARQKAHGDINAPARPSLRIELSANRADDDEPWRLARVGEAFGMMVARWAAIREITMRDAREELVEHFSEWRDHKGQLHVYMRKAVPGFMSLMIRQAWEGCCETIIIYHRGERDTPGCAELPRASAF</sequence>
<dbReference type="RefSeq" id="WP_169860613.1">
    <property type="nucleotide sequence ID" value="NZ_CP053021.1"/>
</dbReference>
<evidence type="ECO:0000313" key="1">
    <source>
        <dbReference type="EMBL" id="QJR01952.1"/>
    </source>
</evidence>
<name>A0A6M4G3N0_SPHYA</name>
<reference evidence="1 2" key="1">
    <citation type="submission" date="2020-04" db="EMBL/GenBank/DDBJ databases">
        <title>The Whole Genome Analysis of High salt-tolerant Sphingobium yanoikuyae YC-XJ2 with Aryl organophosphorus flame retardants (aryl-OPFRs)-degrading capacity and characteristics of Related phosphotriesterase.</title>
        <authorList>
            <person name="Li X."/>
        </authorList>
    </citation>
    <scope>NUCLEOTIDE SEQUENCE [LARGE SCALE GENOMIC DNA]</scope>
    <source>
        <strain evidence="1 2">YC-XJ2</strain>
    </source>
</reference>
<gene>
    <name evidence="1" type="ORF">HH800_06905</name>
</gene>
<protein>
    <submittedName>
        <fullName evidence="1">Uncharacterized protein</fullName>
    </submittedName>
</protein>
<proteinExistence type="predicted"/>
<dbReference type="Proteomes" id="UP000502611">
    <property type="component" value="Chromosome"/>
</dbReference>